<dbReference type="Proteomes" id="UP000192573">
    <property type="component" value="Unassembled WGS sequence"/>
</dbReference>
<evidence type="ECO:0000313" key="2">
    <source>
        <dbReference type="EMBL" id="MBD3126199.1"/>
    </source>
</evidence>
<accession>A0A1V8P3Y3</accession>
<evidence type="ECO:0000256" key="1">
    <source>
        <dbReference type="SAM" id="SignalP"/>
    </source>
</evidence>
<keyword evidence="1" id="KW-0732">Signal</keyword>
<dbReference type="EMBL" id="NAEW01000002">
    <property type="protein sequence ID" value="OQM43307.1"/>
    <property type="molecule type" value="Genomic_DNA"/>
</dbReference>
<evidence type="ECO:0008006" key="5">
    <source>
        <dbReference type="Google" id="ProtNLM"/>
    </source>
</evidence>
<evidence type="ECO:0000313" key="3">
    <source>
        <dbReference type="EMBL" id="OQM43307.1"/>
    </source>
</evidence>
<feature type="signal peptide" evidence="1">
    <location>
        <begin position="1"/>
        <end position="18"/>
    </location>
</feature>
<comment type="caution">
    <text evidence="3">The sequence shown here is derived from an EMBL/GenBank/DDBJ whole genome shotgun (WGS) entry which is preliminary data.</text>
</comment>
<name>A0A1V8P3Y3_CITBR</name>
<feature type="chain" id="PRO_5036027746" description="Lipoprotein" evidence="1">
    <location>
        <begin position="19"/>
        <end position="111"/>
    </location>
</feature>
<dbReference type="EMBL" id="JACXSK010000037">
    <property type="protein sequence ID" value="MBD3126199.1"/>
    <property type="molecule type" value="Genomic_DNA"/>
</dbReference>
<dbReference type="AlphaFoldDB" id="A0A1V8P3Y3"/>
<dbReference type="RefSeq" id="WP_032938687.1">
    <property type="nucleotide sequence ID" value="NZ_CP077405.1"/>
</dbReference>
<gene>
    <name evidence="3" type="ORF">BZK42_05150</name>
    <name evidence="2" type="ORF">ID160_26485</name>
</gene>
<protein>
    <recommendedName>
        <fullName evidence="5">Lipoprotein</fullName>
    </recommendedName>
</protein>
<reference evidence="2" key="2">
    <citation type="submission" date="2020-09" db="EMBL/GenBank/DDBJ databases">
        <title>Characterization of IncC plasmids in Enterobacterales of food-producing animals originating from China.</title>
        <authorList>
            <person name="Zhang Y."/>
            <person name="Lei C.-W."/>
        </authorList>
    </citation>
    <scope>NUCLEOTIDE SEQUENCE</scope>
    <source>
        <strain evidence="2">CC1</strain>
    </source>
</reference>
<evidence type="ECO:0000313" key="4">
    <source>
        <dbReference type="Proteomes" id="UP000192573"/>
    </source>
</evidence>
<sequence>MKRAILFISLLGLFGCSASSLQEESPIYSGHSLKSASQINKCLSPKWQDLHPQATSIETEAGYRISASDDLFGVLSMAIIEGNPKGGADVKVYAASKGIGDPWGKAARSCI</sequence>
<dbReference type="Proteomes" id="UP000605024">
    <property type="component" value="Unassembled WGS sequence"/>
</dbReference>
<reference evidence="3 4" key="1">
    <citation type="submission" date="2017-03" db="EMBL/GenBank/DDBJ databases">
        <authorList>
            <person name="Afonso C.L."/>
            <person name="Miller P.J."/>
            <person name="Scott M.A."/>
            <person name="Spackman E."/>
            <person name="Goraichik I."/>
            <person name="Dimitrov K.M."/>
            <person name="Suarez D.L."/>
            <person name="Swayne D.E."/>
        </authorList>
    </citation>
    <scope>NUCLEOTIDE SEQUENCE [LARGE SCALE GENOMIC DNA]</scope>
    <source>
        <strain evidence="3 4">ATCC 51113</strain>
    </source>
</reference>
<proteinExistence type="predicted"/>
<dbReference type="PROSITE" id="PS51257">
    <property type="entry name" value="PROKAR_LIPOPROTEIN"/>
    <property type="match status" value="1"/>
</dbReference>
<organism evidence="3 4">
    <name type="scientific">Citrobacter braakii</name>
    <dbReference type="NCBI Taxonomy" id="57706"/>
    <lineage>
        <taxon>Bacteria</taxon>
        <taxon>Pseudomonadati</taxon>
        <taxon>Pseudomonadota</taxon>
        <taxon>Gammaproteobacteria</taxon>
        <taxon>Enterobacterales</taxon>
        <taxon>Enterobacteriaceae</taxon>
        <taxon>Citrobacter</taxon>
        <taxon>Citrobacter freundii complex</taxon>
    </lineage>
</organism>